<gene>
    <name evidence="21" type="ORF">ACA1_173950</name>
</gene>
<dbReference type="GO" id="GO:0051321">
    <property type="term" value="P:meiotic cell cycle"/>
    <property type="evidence" value="ECO:0007669"/>
    <property type="project" value="UniProtKB-KW"/>
</dbReference>
<evidence type="ECO:0000256" key="2">
    <source>
        <dbReference type="ARBA" id="ARBA00022553"/>
    </source>
</evidence>
<keyword evidence="3 18" id="KW-0540">Nuclease</keyword>
<comment type="subcellular location">
    <subcellularLocation>
        <location evidence="1 18">Nucleus</location>
    </subcellularLocation>
</comment>
<evidence type="ECO:0000256" key="18">
    <source>
        <dbReference type="RuleBase" id="RU910737"/>
    </source>
</evidence>
<dbReference type="Gene3D" id="1.10.150.20">
    <property type="entry name" value="5' to 3' exonuclease, C-terminal subdomain"/>
    <property type="match status" value="1"/>
</dbReference>
<evidence type="ECO:0000256" key="5">
    <source>
        <dbReference type="ARBA" id="ARBA00022759"/>
    </source>
</evidence>
<feature type="compositionally biased region" description="Acidic residues" evidence="19">
    <location>
        <begin position="761"/>
        <end position="771"/>
    </location>
</feature>
<dbReference type="GO" id="GO:0017108">
    <property type="term" value="F:5'-flap endonuclease activity"/>
    <property type="evidence" value="ECO:0007669"/>
    <property type="project" value="TreeGrafter"/>
</dbReference>
<dbReference type="InterPro" id="IPR036279">
    <property type="entry name" value="5-3_exonuclease_C_sf"/>
</dbReference>
<evidence type="ECO:0000259" key="20">
    <source>
        <dbReference type="SMART" id="SM00484"/>
    </source>
</evidence>
<evidence type="ECO:0000313" key="21">
    <source>
        <dbReference type="EMBL" id="ELR24737.1"/>
    </source>
</evidence>
<dbReference type="SMART" id="SM00484">
    <property type="entry name" value="XPGI"/>
    <property type="match status" value="1"/>
</dbReference>
<evidence type="ECO:0000313" key="22">
    <source>
        <dbReference type="Proteomes" id="UP000011083"/>
    </source>
</evidence>
<keyword evidence="9 18" id="KW-0460">Magnesium</keyword>
<comment type="function">
    <text evidence="16">5'-&gt;3' double-stranded DNA exonuclease which may also possess a cryptic 3'-&gt;5' double-stranded DNA exonuclease activity. Functions in DNA mismatch repair (MMR) to excise mismatch-containing DNA tracts directed by strand breaks located either 5' or 3' to the mismatch. Also exhibits endonuclease activity against 5'-overhanging flap structures similar to those generated by displacement synthesis when DNA polymerase encounters the 5'-end of a downstream Okazaki fragment. Required for somatic hypermutation (SHM) and class switch recombination (CSR) of immunoglobulin genes. Essential for male and female meiosis.</text>
</comment>
<dbReference type="FunFam" id="3.40.50.1010:FF:000111">
    <property type="entry name" value="Exonuclease 1"/>
    <property type="match status" value="1"/>
</dbReference>
<keyword evidence="10" id="KW-0391">Immunity</keyword>
<dbReference type="GO" id="GO:0006298">
    <property type="term" value="P:mismatch repair"/>
    <property type="evidence" value="ECO:0007669"/>
    <property type="project" value="TreeGrafter"/>
</dbReference>
<accession>L8HHQ1</accession>
<dbReference type="PRINTS" id="PR00853">
    <property type="entry name" value="XPGRADSUPER"/>
</dbReference>
<evidence type="ECO:0000256" key="17">
    <source>
        <dbReference type="ARBA" id="ARBA00064664"/>
    </source>
</evidence>
<dbReference type="EMBL" id="KB007811">
    <property type="protein sequence ID" value="ELR24737.1"/>
    <property type="molecule type" value="Genomic_DNA"/>
</dbReference>
<evidence type="ECO:0000256" key="10">
    <source>
        <dbReference type="ARBA" id="ARBA00022859"/>
    </source>
</evidence>
<keyword evidence="14 18" id="KW-0539">Nucleus</keyword>
<keyword evidence="8 18" id="KW-0269">Exonuclease</keyword>
<keyword evidence="6 18" id="KW-0227">DNA damage</keyword>
<organism evidence="21 22">
    <name type="scientific">Acanthamoeba castellanii (strain ATCC 30010 / Neff)</name>
    <dbReference type="NCBI Taxonomy" id="1257118"/>
    <lineage>
        <taxon>Eukaryota</taxon>
        <taxon>Amoebozoa</taxon>
        <taxon>Discosea</taxon>
        <taxon>Longamoebia</taxon>
        <taxon>Centramoebida</taxon>
        <taxon>Acanthamoebidae</taxon>
        <taxon>Acanthamoeba</taxon>
    </lineage>
</organism>
<keyword evidence="18" id="KW-0267">Excision nuclease</keyword>
<keyword evidence="11" id="KW-0007">Acetylation</keyword>
<feature type="domain" description="XPG-I" evidence="20">
    <location>
        <begin position="107"/>
        <end position="175"/>
    </location>
</feature>
<feature type="compositionally biased region" description="Low complexity" evidence="19">
    <location>
        <begin position="681"/>
        <end position="711"/>
    </location>
</feature>
<evidence type="ECO:0000256" key="13">
    <source>
        <dbReference type="ARBA" id="ARBA00023204"/>
    </source>
</evidence>
<keyword evidence="4 18" id="KW-0479">Metal-binding</keyword>
<feature type="region of interest" description="Disordered" evidence="19">
    <location>
        <begin position="404"/>
        <end position="491"/>
    </location>
</feature>
<feature type="region of interest" description="Disordered" evidence="19">
    <location>
        <begin position="513"/>
        <end position="532"/>
    </location>
</feature>
<dbReference type="GeneID" id="14925762"/>
<keyword evidence="18" id="KW-0228">DNA excision</keyword>
<comment type="subunit">
    <text evidence="17">Interacts with the MLH1-PMS2 heterodimer via MLH1. Interacts with MSH3. Interacts with the MSH2-MSH6 heterodimer via MSH2, and this interaction may increase the processivity of the 5'-&gt;3' exonuclease activity. Interacts with PCNA, and this interaction may both stimulate the cryptic 3'-&gt;5' exonuclease activity and suppress the 5'-&gt;3' exonuclease activity. Interacts with WRN, and this interaction stimulates both the 5'-&gt;3' exonuclease activity and cleavage of 5'-overhanging flap structures. Interacts with RECQL/RECQ1, and this interaction stimulates cleavage of 5'-overhanging flap structures. Interacts with DNA helicase ZGRF1; the interaction is increased following DNA damage induction.</text>
</comment>
<evidence type="ECO:0000256" key="16">
    <source>
        <dbReference type="ARBA" id="ARBA00057694"/>
    </source>
</evidence>
<dbReference type="PANTHER" id="PTHR11081:SF8">
    <property type="entry name" value="EXONUCLEASE 1"/>
    <property type="match status" value="1"/>
</dbReference>
<dbReference type="GO" id="GO:0035312">
    <property type="term" value="F:5'-3' DNA exonuclease activity"/>
    <property type="evidence" value="ECO:0007669"/>
    <property type="project" value="UniProtKB-UniRule"/>
</dbReference>
<dbReference type="SUPFAM" id="SSF88723">
    <property type="entry name" value="PIN domain-like"/>
    <property type="match status" value="1"/>
</dbReference>
<dbReference type="GO" id="GO:0003677">
    <property type="term" value="F:DNA binding"/>
    <property type="evidence" value="ECO:0007669"/>
    <property type="project" value="UniProtKB-UniRule"/>
</dbReference>
<dbReference type="InterPro" id="IPR006085">
    <property type="entry name" value="XPG_DNA_repair_N"/>
</dbReference>
<feature type="compositionally biased region" description="Polar residues" evidence="19">
    <location>
        <begin position="819"/>
        <end position="832"/>
    </location>
</feature>
<dbReference type="FunFam" id="1.10.150.20:FF:000011">
    <property type="entry name" value="exonuclease 1"/>
    <property type="match status" value="1"/>
</dbReference>
<dbReference type="GO" id="GO:0002376">
    <property type="term" value="P:immune system process"/>
    <property type="evidence" value="ECO:0007669"/>
    <property type="project" value="UniProtKB-KW"/>
</dbReference>
<dbReference type="AlphaFoldDB" id="L8HHQ1"/>
<dbReference type="STRING" id="1257118.L8HHQ1"/>
<evidence type="ECO:0000256" key="6">
    <source>
        <dbReference type="ARBA" id="ARBA00022763"/>
    </source>
</evidence>
<reference evidence="21 22" key="1">
    <citation type="journal article" date="2013" name="Genome Biol.">
        <title>Genome of Acanthamoeba castellanii highlights extensive lateral gene transfer and early evolution of tyrosine kinase signaling.</title>
        <authorList>
            <person name="Clarke M."/>
            <person name="Lohan A.J."/>
            <person name="Liu B."/>
            <person name="Lagkouvardos I."/>
            <person name="Roy S."/>
            <person name="Zafar N."/>
            <person name="Bertelli C."/>
            <person name="Schilde C."/>
            <person name="Kianianmomeni A."/>
            <person name="Burglin T.R."/>
            <person name="Frech C."/>
            <person name="Turcotte B."/>
            <person name="Kopec K.O."/>
            <person name="Synnott J.M."/>
            <person name="Choo C."/>
            <person name="Paponov I."/>
            <person name="Finkler A."/>
            <person name="Soon Heng Tan C."/>
            <person name="Hutchins A.P."/>
            <person name="Weinmeier T."/>
            <person name="Rattei T."/>
            <person name="Chu J.S."/>
            <person name="Gimenez G."/>
            <person name="Irimia M."/>
            <person name="Rigden D.J."/>
            <person name="Fitzpatrick D.A."/>
            <person name="Lorenzo-Morales J."/>
            <person name="Bateman A."/>
            <person name="Chiu C.H."/>
            <person name="Tang P."/>
            <person name="Hegemann P."/>
            <person name="Fromm H."/>
            <person name="Raoult D."/>
            <person name="Greub G."/>
            <person name="Miranda-Saavedra D."/>
            <person name="Chen N."/>
            <person name="Nash P."/>
            <person name="Ginger M.L."/>
            <person name="Horn M."/>
            <person name="Schaap P."/>
            <person name="Caler L."/>
            <person name="Loftus B."/>
        </authorList>
    </citation>
    <scope>NUCLEOTIDE SEQUENCE [LARGE SCALE GENOMIC DNA]</scope>
    <source>
        <strain evidence="21 22">Neff</strain>
    </source>
</reference>
<keyword evidence="15" id="KW-0469">Meiosis</keyword>
<dbReference type="EC" id="3.1.-.-" evidence="18"/>
<evidence type="ECO:0000256" key="14">
    <source>
        <dbReference type="ARBA" id="ARBA00023242"/>
    </source>
</evidence>
<feature type="compositionally biased region" description="Basic and acidic residues" evidence="19">
    <location>
        <begin position="772"/>
        <end position="783"/>
    </location>
</feature>
<dbReference type="VEuPathDB" id="AmoebaDB:ACA1_173950"/>
<dbReference type="Pfam" id="PF00867">
    <property type="entry name" value="XPG_I"/>
    <property type="match status" value="1"/>
</dbReference>
<feature type="compositionally biased region" description="Basic and acidic residues" evidence="19">
    <location>
        <begin position="736"/>
        <end position="760"/>
    </location>
</feature>
<dbReference type="KEGG" id="acan:ACA1_173950"/>
<evidence type="ECO:0000256" key="8">
    <source>
        <dbReference type="ARBA" id="ARBA00022839"/>
    </source>
</evidence>
<dbReference type="SUPFAM" id="SSF47807">
    <property type="entry name" value="5' to 3' exonuclease, C-terminal subdomain"/>
    <property type="match status" value="1"/>
</dbReference>
<evidence type="ECO:0000256" key="12">
    <source>
        <dbReference type="ARBA" id="ARBA00023125"/>
    </source>
</evidence>
<evidence type="ECO:0000256" key="7">
    <source>
        <dbReference type="ARBA" id="ARBA00022801"/>
    </source>
</evidence>
<keyword evidence="22" id="KW-1185">Reference proteome</keyword>
<keyword evidence="2" id="KW-0597">Phosphoprotein</keyword>
<feature type="region of interest" description="Disordered" evidence="19">
    <location>
        <begin position="620"/>
        <end position="832"/>
    </location>
</feature>
<name>L8HHQ1_ACACF</name>
<feature type="region of interest" description="Disordered" evidence="19">
    <location>
        <begin position="553"/>
        <end position="604"/>
    </location>
</feature>
<dbReference type="PROSITE" id="PS00842">
    <property type="entry name" value="XPG_2"/>
    <property type="match status" value="1"/>
</dbReference>
<dbReference type="InterPro" id="IPR029060">
    <property type="entry name" value="PIN-like_dom_sf"/>
</dbReference>
<evidence type="ECO:0000256" key="1">
    <source>
        <dbReference type="ARBA" id="ARBA00004123"/>
    </source>
</evidence>
<feature type="region of interest" description="Disordered" evidence="19">
    <location>
        <begin position="301"/>
        <end position="337"/>
    </location>
</feature>
<dbReference type="CDD" id="cd09857">
    <property type="entry name" value="PIN_EXO1"/>
    <property type="match status" value="1"/>
</dbReference>
<dbReference type="InterPro" id="IPR006084">
    <property type="entry name" value="XPG/Rad2"/>
</dbReference>
<feature type="compositionally biased region" description="Acidic residues" evidence="19">
    <location>
        <begin position="784"/>
        <end position="793"/>
    </location>
</feature>
<keyword evidence="5" id="KW-0255">Endonuclease</keyword>
<evidence type="ECO:0000256" key="4">
    <source>
        <dbReference type="ARBA" id="ARBA00022723"/>
    </source>
</evidence>
<dbReference type="OrthoDB" id="26491at2759"/>
<dbReference type="InterPro" id="IPR008918">
    <property type="entry name" value="HhH2"/>
</dbReference>
<proteinExistence type="inferred from homology"/>
<dbReference type="PROSITE" id="PS00841">
    <property type="entry name" value="XPG_1"/>
    <property type="match status" value="1"/>
</dbReference>
<dbReference type="CDD" id="cd09901">
    <property type="entry name" value="H3TH_FEN1-like"/>
    <property type="match status" value="1"/>
</dbReference>
<dbReference type="InterPro" id="IPR044752">
    <property type="entry name" value="PIN-like_EXO1"/>
</dbReference>
<evidence type="ECO:0000256" key="3">
    <source>
        <dbReference type="ARBA" id="ARBA00022722"/>
    </source>
</evidence>
<protein>
    <recommendedName>
        <fullName evidence="18">Exonuclease 1</fullName>
        <ecNumber evidence="18">3.1.-.-</ecNumber>
    </recommendedName>
</protein>
<evidence type="ECO:0000256" key="15">
    <source>
        <dbReference type="ARBA" id="ARBA00023254"/>
    </source>
</evidence>
<sequence length="832" mass="91473">MGISGLLPLLKNITRNLLRSFNITPVLVFDGGALPSKKGQEEKRRKYFSPPPAILPTACEFVGKRREERAKAAEYLQQGNRTAANDCYRKAVDITPRMAHKLIKALQAEGIECIVAPYEADAQLAFLSHTGYVHSVISEDSDLLPFGCKRVLFKMDGDGNGKEIQLSDLGQNTPLRFHNFTHDMFRQMCILSGCDYLASITGLGVKKAHGLLNKYRTMDRVFRFLKNDRSFIVPPEYEEAFERAERTFLHQSVYDHINQRVIPLTPYPDGMDSSAFPFCGALIPDDLARLIASGQVDPYSYEPFEEDTAPKPAPMPAPSATHHESDSGAHLGTSHEPCDEDALTMRASRSRTSLCASSGSSGRNVVGRMPSFGGGRSKMPLLLPQRNSISSYFSSFLPSTFPGRPFVPPRGSQSQSQSSLDETSAEDEVVIELKSQGEEEALEDQPAEERLPPQAERDRRVPPRPHAARAEAMMHVETEKRLREEDDDEQGWELVKKSTSSYEVLVARTPSPHSRSFKVAPRPLLGEESSPSRRRLLFEDQVQVVVTSKYFSTTTTTTTTTSTSTSISAAAAAPASPTSTSMPTPTARRHSPAGSAAAVAASPRPASAFDWLDRPLLLDPTAQSVEESDEEDEAAWTGEAAAVPMTGEENRSGALAALHSSVRVTPPEARGKQQRSPPEPSLSSSSSSSSLSPSSPSSAPTSPLPSSLFSSSRKRRREDEEEETNNRLRHAQAAPLKKERTSSLMAKVDEFLRSDAFDDSQREDEDNDEEEDRRPSPPPKVEEAIDLTFEELPEFQSPMISSGKRLSTPLGFLSRAKQQKAQRQTPSPGELL</sequence>
<dbReference type="Pfam" id="PF00752">
    <property type="entry name" value="XPG_N"/>
    <property type="match status" value="1"/>
</dbReference>
<comment type="cofactor">
    <cofactor evidence="18">
        <name>Mg(2+)</name>
        <dbReference type="ChEBI" id="CHEBI:18420"/>
    </cofactor>
    <text evidence="18">Binds 2 magnesium ions per subunit. They probably participate in the reaction catalyzed by the enzyme. May bind an additional third magnesium ion after substrate binding.</text>
</comment>
<comment type="similarity">
    <text evidence="18">Belongs to the XPG/RAD2 endonuclease family. EXO1 subfamily.</text>
</comment>
<dbReference type="Gene3D" id="3.40.50.1010">
    <property type="entry name" value="5'-nuclease"/>
    <property type="match status" value="1"/>
</dbReference>
<evidence type="ECO:0000256" key="11">
    <source>
        <dbReference type="ARBA" id="ARBA00022990"/>
    </source>
</evidence>
<dbReference type="GO" id="GO:0046872">
    <property type="term" value="F:metal ion binding"/>
    <property type="evidence" value="ECO:0007669"/>
    <property type="project" value="UniProtKB-UniRule"/>
</dbReference>
<dbReference type="InterPro" id="IPR019974">
    <property type="entry name" value="XPG_CS"/>
</dbReference>
<dbReference type="GO" id="GO:0006310">
    <property type="term" value="P:DNA recombination"/>
    <property type="evidence" value="ECO:0007669"/>
    <property type="project" value="TreeGrafter"/>
</dbReference>
<dbReference type="SMART" id="SM00279">
    <property type="entry name" value="HhH2"/>
    <property type="match status" value="1"/>
</dbReference>
<dbReference type="GO" id="GO:0005634">
    <property type="term" value="C:nucleus"/>
    <property type="evidence" value="ECO:0007669"/>
    <property type="project" value="UniProtKB-SubCell"/>
</dbReference>
<feature type="compositionally biased region" description="Basic and acidic residues" evidence="19">
    <location>
        <begin position="468"/>
        <end position="484"/>
    </location>
</feature>
<dbReference type="InterPro" id="IPR006086">
    <property type="entry name" value="XPG-I_dom"/>
</dbReference>
<keyword evidence="13 18" id="KW-0234">DNA repair</keyword>
<evidence type="ECO:0000256" key="19">
    <source>
        <dbReference type="SAM" id="MobiDB-lite"/>
    </source>
</evidence>
<keyword evidence="12 18" id="KW-0238">DNA-binding</keyword>
<evidence type="ECO:0000256" key="9">
    <source>
        <dbReference type="ARBA" id="ARBA00022842"/>
    </source>
</evidence>
<keyword evidence="7 18" id="KW-0378">Hydrolase</keyword>
<dbReference type="Proteomes" id="UP000011083">
    <property type="component" value="Unassembled WGS sequence"/>
</dbReference>
<dbReference type="PANTHER" id="PTHR11081">
    <property type="entry name" value="FLAP ENDONUCLEASE FAMILY MEMBER"/>
    <property type="match status" value="1"/>
</dbReference>
<feature type="compositionally biased region" description="Basic and acidic residues" evidence="19">
    <location>
        <begin position="447"/>
        <end position="461"/>
    </location>
</feature>
<dbReference type="RefSeq" id="XP_004356637.1">
    <property type="nucleotide sequence ID" value="XM_004356584.1"/>
</dbReference>